<comment type="similarity">
    <text evidence="1">Belongs to the class-II aminoacyl-tRNA synthetase family.</text>
</comment>
<dbReference type="InterPro" id="IPR004365">
    <property type="entry name" value="NA-bd_OB_tRNA"/>
</dbReference>
<dbReference type="Gene3D" id="3.30.930.10">
    <property type="entry name" value="Bira Bifunctional Protein, Domain 2"/>
    <property type="match status" value="1"/>
</dbReference>
<dbReference type="GO" id="GO:0006430">
    <property type="term" value="P:lysyl-tRNA aminoacylation"/>
    <property type="evidence" value="ECO:0007669"/>
    <property type="project" value="TreeGrafter"/>
</dbReference>
<dbReference type="GO" id="GO:0005829">
    <property type="term" value="C:cytosol"/>
    <property type="evidence" value="ECO:0007669"/>
    <property type="project" value="TreeGrafter"/>
</dbReference>
<dbReference type="GO" id="GO:0000049">
    <property type="term" value="F:tRNA binding"/>
    <property type="evidence" value="ECO:0007669"/>
    <property type="project" value="TreeGrafter"/>
</dbReference>
<evidence type="ECO:0000256" key="1">
    <source>
        <dbReference type="ARBA" id="ARBA00008226"/>
    </source>
</evidence>
<feature type="non-terminal residue" evidence="12">
    <location>
        <position position="203"/>
    </location>
</feature>
<dbReference type="GO" id="GO:0004824">
    <property type="term" value="F:lysine-tRNA ligase activity"/>
    <property type="evidence" value="ECO:0007669"/>
    <property type="project" value="UniProtKB-EC"/>
</dbReference>
<evidence type="ECO:0000256" key="7">
    <source>
        <dbReference type="ARBA" id="ARBA00022917"/>
    </source>
</evidence>
<comment type="catalytic activity">
    <reaction evidence="9">
        <text>tRNA(Lys) + L-lysine + ATP = L-lysyl-tRNA(Lys) + AMP + diphosphate</text>
        <dbReference type="Rhea" id="RHEA:20792"/>
        <dbReference type="Rhea" id="RHEA-COMP:9696"/>
        <dbReference type="Rhea" id="RHEA-COMP:9697"/>
        <dbReference type="ChEBI" id="CHEBI:30616"/>
        <dbReference type="ChEBI" id="CHEBI:32551"/>
        <dbReference type="ChEBI" id="CHEBI:33019"/>
        <dbReference type="ChEBI" id="CHEBI:78442"/>
        <dbReference type="ChEBI" id="CHEBI:78529"/>
        <dbReference type="ChEBI" id="CHEBI:456215"/>
        <dbReference type="EC" id="6.1.1.6"/>
    </reaction>
</comment>
<dbReference type="InterPro" id="IPR045864">
    <property type="entry name" value="aa-tRNA-synth_II/BPL/LPL"/>
</dbReference>
<dbReference type="GO" id="GO:0005524">
    <property type="term" value="F:ATP binding"/>
    <property type="evidence" value="ECO:0007669"/>
    <property type="project" value="UniProtKB-KW"/>
</dbReference>
<feature type="domain" description="OB" evidence="11">
    <location>
        <begin position="55"/>
        <end position="133"/>
    </location>
</feature>
<evidence type="ECO:0000256" key="8">
    <source>
        <dbReference type="ARBA" id="ARBA00023146"/>
    </source>
</evidence>
<evidence type="ECO:0000256" key="9">
    <source>
        <dbReference type="ARBA" id="ARBA00048573"/>
    </source>
</evidence>
<dbReference type="SUPFAM" id="SSF55681">
    <property type="entry name" value="Class II aaRS and biotin synthetases"/>
    <property type="match status" value="1"/>
</dbReference>
<dbReference type="GO" id="GO:0046872">
    <property type="term" value="F:metal ion binding"/>
    <property type="evidence" value="ECO:0007669"/>
    <property type="project" value="UniProtKB-KW"/>
</dbReference>
<dbReference type="SUPFAM" id="SSF50249">
    <property type="entry name" value="Nucleic acid-binding proteins"/>
    <property type="match status" value="1"/>
</dbReference>
<dbReference type="PANTHER" id="PTHR42918:SF15">
    <property type="entry name" value="LYSINE--TRNA LIGASE, CHLOROPLASTIC_MITOCHONDRIAL"/>
    <property type="match status" value="1"/>
</dbReference>
<dbReference type="Pfam" id="PF01336">
    <property type="entry name" value="tRNA_anti-codon"/>
    <property type="match status" value="1"/>
</dbReference>
<reference evidence="13" key="1">
    <citation type="submission" date="2017-09" db="EMBL/GenBank/DDBJ databases">
        <title>Depth-based differentiation of microbial function through sediment-hosted aquifers and enrichment of novel symbionts in the deep terrestrial subsurface.</title>
        <authorList>
            <person name="Probst A.J."/>
            <person name="Ladd B."/>
            <person name="Jarett J.K."/>
            <person name="Geller-Mcgrath D.E."/>
            <person name="Sieber C.M.K."/>
            <person name="Emerson J.B."/>
            <person name="Anantharaman K."/>
            <person name="Thomas B.C."/>
            <person name="Malmstrom R."/>
            <person name="Stieglmeier M."/>
            <person name="Klingl A."/>
            <person name="Woyke T."/>
            <person name="Ryan C.M."/>
            <person name="Banfield J.F."/>
        </authorList>
    </citation>
    <scope>NUCLEOTIDE SEQUENCE [LARGE SCALE GENOMIC DNA]</scope>
</reference>
<evidence type="ECO:0000256" key="3">
    <source>
        <dbReference type="ARBA" id="ARBA00022598"/>
    </source>
</evidence>
<evidence type="ECO:0000256" key="4">
    <source>
        <dbReference type="ARBA" id="ARBA00022723"/>
    </source>
</evidence>
<sequence>METNNTPQLNINDEREVRLQKLHDLEAAGINPYPNTVQRKHTIQEATAQPSGNTVQVVGRIMAKRDMGKLTFVHIEDQTGKIQVVYKKDELSDEQFKLFTKKIDIADIIGVEGTRFVTKKGEESILITNWTLLAKALRPLPDKYHGLQDDEMRYRKRYLDFLVNKDQKEKIIVRSHILRYMREFFNDKGFIEVETPILETVAS</sequence>
<feature type="domain" description="Aminoacyl-tRNA synthetase class II (D/K/N)" evidence="10">
    <location>
        <begin position="150"/>
        <end position="201"/>
    </location>
</feature>
<dbReference type="Pfam" id="PF00152">
    <property type="entry name" value="tRNA-synt_2"/>
    <property type="match status" value="1"/>
</dbReference>
<name>A0A2M6P019_9BACT</name>
<proteinExistence type="inferred from homology"/>
<evidence type="ECO:0000256" key="5">
    <source>
        <dbReference type="ARBA" id="ARBA00022741"/>
    </source>
</evidence>
<dbReference type="InterPro" id="IPR004364">
    <property type="entry name" value="Aa-tRNA-synt_II"/>
</dbReference>
<keyword evidence="3 12" id="KW-0436">Ligase</keyword>
<keyword evidence="4" id="KW-0479">Metal-binding</keyword>
<dbReference type="PANTHER" id="PTHR42918">
    <property type="entry name" value="LYSYL-TRNA SYNTHETASE"/>
    <property type="match status" value="1"/>
</dbReference>
<dbReference type="InterPro" id="IPR012340">
    <property type="entry name" value="NA-bd_OB-fold"/>
</dbReference>
<evidence type="ECO:0000256" key="2">
    <source>
        <dbReference type="ARBA" id="ARBA00013166"/>
    </source>
</evidence>
<dbReference type="InterPro" id="IPR044136">
    <property type="entry name" value="Lys-tRNA-ligase_II_N"/>
</dbReference>
<evidence type="ECO:0000313" key="12">
    <source>
        <dbReference type="EMBL" id="PIR77041.1"/>
    </source>
</evidence>
<gene>
    <name evidence="12" type="ORF">COU30_04620</name>
</gene>
<keyword evidence="6" id="KW-0067">ATP-binding</keyword>
<evidence type="ECO:0000313" key="13">
    <source>
        <dbReference type="Proteomes" id="UP000228528"/>
    </source>
</evidence>
<dbReference type="EC" id="6.1.1.6" evidence="2"/>
<dbReference type="FunFam" id="2.40.50.140:FF:000024">
    <property type="entry name" value="Lysine--tRNA ligase"/>
    <property type="match status" value="1"/>
</dbReference>
<keyword evidence="8" id="KW-0030">Aminoacyl-tRNA synthetase</keyword>
<keyword evidence="7" id="KW-0648">Protein biosynthesis</keyword>
<evidence type="ECO:0000259" key="11">
    <source>
        <dbReference type="Pfam" id="PF01336"/>
    </source>
</evidence>
<organism evidence="12 13">
    <name type="scientific">Candidatus Magasanikbacteria bacterium CG10_big_fil_rev_8_21_14_0_10_38_6</name>
    <dbReference type="NCBI Taxonomy" id="1974647"/>
    <lineage>
        <taxon>Bacteria</taxon>
        <taxon>Candidatus Magasanikiibacteriota</taxon>
    </lineage>
</organism>
<protein>
    <recommendedName>
        <fullName evidence="2">lysine--tRNA ligase</fullName>
        <ecNumber evidence="2">6.1.1.6</ecNumber>
    </recommendedName>
</protein>
<accession>A0A2M6P019</accession>
<dbReference type="CDD" id="cd04322">
    <property type="entry name" value="LysRS_N"/>
    <property type="match status" value="1"/>
</dbReference>
<dbReference type="AlphaFoldDB" id="A0A2M6P019"/>
<keyword evidence="5" id="KW-0547">Nucleotide-binding</keyword>
<evidence type="ECO:0000256" key="6">
    <source>
        <dbReference type="ARBA" id="ARBA00022840"/>
    </source>
</evidence>
<evidence type="ECO:0000259" key="10">
    <source>
        <dbReference type="Pfam" id="PF00152"/>
    </source>
</evidence>
<dbReference type="EMBL" id="PFBW01000195">
    <property type="protein sequence ID" value="PIR77041.1"/>
    <property type="molecule type" value="Genomic_DNA"/>
</dbReference>
<comment type="caution">
    <text evidence="12">The sequence shown here is derived from an EMBL/GenBank/DDBJ whole genome shotgun (WGS) entry which is preliminary data.</text>
</comment>
<dbReference type="Proteomes" id="UP000228528">
    <property type="component" value="Unassembled WGS sequence"/>
</dbReference>
<dbReference type="Gene3D" id="2.40.50.140">
    <property type="entry name" value="Nucleic acid-binding proteins"/>
    <property type="match status" value="1"/>
</dbReference>